<evidence type="ECO:0000313" key="3">
    <source>
        <dbReference type="EMBL" id="GGD58996.1"/>
    </source>
</evidence>
<gene>
    <name evidence="3" type="ORF">GCM10010990_05360</name>
</gene>
<keyword evidence="2" id="KW-0812">Transmembrane</keyword>
<evidence type="ECO:0000256" key="2">
    <source>
        <dbReference type="SAM" id="Phobius"/>
    </source>
</evidence>
<feature type="compositionally biased region" description="Basic and acidic residues" evidence="1">
    <location>
        <begin position="7"/>
        <end position="18"/>
    </location>
</feature>
<keyword evidence="4" id="KW-1185">Reference proteome</keyword>
<evidence type="ECO:0000256" key="1">
    <source>
        <dbReference type="SAM" id="MobiDB-lite"/>
    </source>
</evidence>
<keyword evidence="2" id="KW-1133">Transmembrane helix</keyword>
<protein>
    <submittedName>
        <fullName evidence="3">Uncharacterized protein</fullName>
    </submittedName>
</protein>
<dbReference type="EMBL" id="BMIP01000001">
    <property type="protein sequence ID" value="GGD58996.1"/>
    <property type="molecule type" value="Genomic_DNA"/>
</dbReference>
<keyword evidence="2" id="KW-0472">Membrane</keyword>
<comment type="caution">
    <text evidence="3">The sequence shown here is derived from an EMBL/GenBank/DDBJ whole genome shotgun (WGS) entry which is preliminary data.</text>
</comment>
<name>A0A916YT88_9SPHN</name>
<sequence length="94" mass="10045">MPMTMGRQRDFPEDRDQDMPQIGCDTGQDRDADPASAQPLSAPAKSTENIMSTPAQPETPSRAPIGMIFGLVLGCVLWAIIIAGIMLAWSVLGS</sequence>
<feature type="transmembrane region" description="Helical" evidence="2">
    <location>
        <begin position="68"/>
        <end position="92"/>
    </location>
</feature>
<reference evidence="3" key="2">
    <citation type="submission" date="2020-09" db="EMBL/GenBank/DDBJ databases">
        <authorList>
            <person name="Sun Q."/>
            <person name="Zhou Y."/>
        </authorList>
    </citation>
    <scope>NUCLEOTIDE SEQUENCE</scope>
    <source>
        <strain evidence="3">CGMCC 1.15360</strain>
    </source>
</reference>
<evidence type="ECO:0000313" key="4">
    <source>
        <dbReference type="Proteomes" id="UP000612349"/>
    </source>
</evidence>
<feature type="region of interest" description="Disordered" evidence="1">
    <location>
        <begin position="1"/>
        <end position="59"/>
    </location>
</feature>
<accession>A0A916YT88</accession>
<reference evidence="3" key="1">
    <citation type="journal article" date="2014" name="Int. J. Syst. Evol. Microbiol.">
        <title>Complete genome sequence of Corynebacterium casei LMG S-19264T (=DSM 44701T), isolated from a smear-ripened cheese.</title>
        <authorList>
            <consortium name="US DOE Joint Genome Institute (JGI-PGF)"/>
            <person name="Walter F."/>
            <person name="Albersmeier A."/>
            <person name="Kalinowski J."/>
            <person name="Ruckert C."/>
        </authorList>
    </citation>
    <scope>NUCLEOTIDE SEQUENCE</scope>
    <source>
        <strain evidence="3">CGMCC 1.15360</strain>
    </source>
</reference>
<dbReference type="Proteomes" id="UP000612349">
    <property type="component" value="Unassembled WGS sequence"/>
</dbReference>
<dbReference type="AlphaFoldDB" id="A0A916YT88"/>
<organism evidence="3 4">
    <name type="scientific">Croceicoccus mobilis</name>
    <dbReference type="NCBI Taxonomy" id="1703339"/>
    <lineage>
        <taxon>Bacteria</taxon>
        <taxon>Pseudomonadati</taxon>
        <taxon>Pseudomonadota</taxon>
        <taxon>Alphaproteobacteria</taxon>
        <taxon>Sphingomonadales</taxon>
        <taxon>Erythrobacteraceae</taxon>
        <taxon>Croceicoccus</taxon>
    </lineage>
</organism>
<feature type="compositionally biased region" description="Polar residues" evidence="1">
    <location>
        <begin position="44"/>
        <end position="59"/>
    </location>
</feature>
<proteinExistence type="predicted"/>